<accession>A0A085WSB4</accession>
<protein>
    <submittedName>
        <fullName evidence="2">Uncharacterized protein</fullName>
    </submittedName>
</protein>
<dbReference type="EMBL" id="JMCB01000003">
    <property type="protein sequence ID" value="KFE70577.1"/>
    <property type="molecule type" value="Genomic_DNA"/>
</dbReference>
<dbReference type="Proteomes" id="UP000028725">
    <property type="component" value="Unassembled WGS sequence"/>
</dbReference>
<keyword evidence="3" id="KW-1185">Reference proteome</keyword>
<comment type="caution">
    <text evidence="2">The sequence shown here is derived from an EMBL/GenBank/DDBJ whole genome shotgun (WGS) entry which is preliminary data.</text>
</comment>
<sequence>MFEANCLKEKPADIVARVLREKTPCFLSARKGEQGVLLPLDGVLDEVLQLHPQILDAQVKDLKTASEMPIYCMQVGLSGGRDAIRFLDGKDRPVLALVNVKRFIRWLEEDPEPPTPKRKASPARKKAAKPRKAATKRKKG</sequence>
<feature type="compositionally biased region" description="Basic residues" evidence="1">
    <location>
        <begin position="116"/>
        <end position="140"/>
    </location>
</feature>
<evidence type="ECO:0000313" key="2">
    <source>
        <dbReference type="EMBL" id="KFE70577.1"/>
    </source>
</evidence>
<organism evidence="2 3">
    <name type="scientific">Hyalangium minutum</name>
    <dbReference type="NCBI Taxonomy" id="394096"/>
    <lineage>
        <taxon>Bacteria</taxon>
        <taxon>Pseudomonadati</taxon>
        <taxon>Myxococcota</taxon>
        <taxon>Myxococcia</taxon>
        <taxon>Myxococcales</taxon>
        <taxon>Cystobacterineae</taxon>
        <taxon>Archangiaceae</taxon>
        <taxon>Hyalangium</taxon>
    </lineage>
</organism>
<name>A0A085WSB4_9BACT</name>
<evidence type="ECO:0000313" key="3">
    <source>
        <dbReference type="Proteomes" id="UP000028725"/>
    </source>
</evidence>
<dbReference type="RefSeq" id="WP_063769202.1">
    <property type="nucleotide sequence ID" value="NZ_JMCB01000003.1"/>
</dbReference>
<gene>
    <name evidence="2" type="ORF">DB31_5619</name>
</gene>
<evidence type="ECO:0000256" key="1">
    <source>
        <dbReference type="SAM" id="MobiDB-lite"/>
    </source>
</evidence>
<reference evidence="2 3" key="1">
    <citation type="submission" date="2014-04" db="EMBL/GenBank/DDBJ databases">
        <title>Genome assembly of Hyalangium minutum DSM 14724.</title>
        <authorList>
            <person name="Sharma G."/>
            <person name="Subramanian S."/>
        </authorList>
    </citation>
    <scope>NUCLEOTIDE SEQUENCE [LARGE SCALE GENOMIC DNA]</scope>
    <source>
        <strain evidence="2 3">DSM 14724</strain>
    </source>
</reference>
<dbReference type="AlphaFoldDB" id="A0A085WSB4"/>
<proteinExistence type="predicted"/>
<feature type="region of interest" description="Disordered" evidence="1">
    <location>
        <begin position="108"/>
        <end position="140"/>
    </location>
</feature>